<evidence type="ECO:0000259" key="1">
    <source>
        <dbReference type="Pfam" id="PF05272"/>
    </source>
</evidence>
<dbReference type="STRING" id="1235788.C802_00626"/>
<feature type="domain" description="DUF3874" evidence="2">
    <location>
        <begin position="346"/>
        <end position="410"/>
    </location>
</feature>
<dbReference type="Pfam" id="PF05272">
    <property type="entry name" value="VapE-like_dom"/>
    <property type="match status" value="1"/>
</dbReference>
<proteinExistence type="predicted"/>
<sequence length="416" mass="48255">MDRKLLNKVMKKLASSNVVKKTSEESTSFSLSTHKDSETEQIQQKMEQYLLNRYHFRFNVLTEQTEYSKKGNGTPIYKVISQRTLNSLCLEARARHINCWDKDVSRFVNSEQIPDYHPLLSYMDALPEWDGKDRVTPLAQRISAKSFWVNSFHRWLLGVTAQWSGRMARCANAVAPMLVSSEQGRCKSTFCELLMPDSLKDYYTDSFELTGQAGCEQKLAFFGLINLDEYDRLPPQKLPLLKNLMQMKKLDFRKSHRSSYSHLPRMASFIGTSNRKALLTDPSGSRRYFFAEVKEKIDCSPLEHKQLFAQLKAELDEGKRYWFSAEEEAELKLRNQAYYALPTETEMVFHYFRLPEKDEDFKLYSAVALFNFLLKRYPAAMRGMTVNKMGRIMNSIGAERMHTTTGNMYKLVPLAG</sequence>
<dbReference type="PANTHER" id="PTHR34985">
    <property type="entry name" value="SLR0554 PROTEIN"/>
    <property type="match status" value="1"/>
</dbReference>
<name>R9IAU2_9BACT</name>
<evidence type="ECO:0000313" key="3">
    <source>
        <dbReference type="EMBL" id="EOS14620.1"/>
    </source>
</evidence>
<dbReference type="OrthoDB" id="9801888at2"/>
<comment type="caution">
    <text evidence="3">The sequence shown here is derived from an EMBL/GenBank/DDBJ whole genome shotgun (WGS) entry which is preliminary data.</text>
</comment>
<dbReference type="PATRIC" id="fig|1235788.3.peg.622"/>
<dbReference type="InterPro" id="IPR024450">
    <property type="entry name" value="DUF3874"/>
</dbReference>
<organism evidence="3 4">
    <name type="scientific">Phocaeicola sartorii</name>
    <dbReference type="NCBI Taxonomy" id="671267"/>
    <lineage>
        <taxon>Bacteria</taxon>
        <taxon>Pseudomonadati</taxon>
        <taxon>Bacteroidota</taxon>
        <taxon>Bacteroidia</taxon>
        <taxon>Bacteroidales</taxon>
        <taxon>Bacteroidaceae</taxon>
        <taxon>Phocaeicola</taxon>
    </lineage>
</organism>
<dbReference type="InterPro" id="IPR007936">
    <property type="entry name" value="VapE-like_dom"/>
</dbReference>
<accession>R9IAU2</accession>
<dbReference type="HOGENOM" id="CLU_024375_0_0_10"/>
<feature type="domain" description="Virulence-associated protein E-like" evidence="1">
    <location>
        <begin position="126"/>
        <end position="338"/>
    </location>
</feature>
<dbReference type="Proteomes" id="UP000014200">
    <property type="component" value="Unassembled WGS sequence"/>
</dbReference>
<dbReference type="Pfam" id="PF12990">
    <property type="entry name" value="DUF3874"/>
    <property type="match status" value="1"/>
</dbReference>
<gene>
    <name evidence="3" type="ORF">C802_00626</name>
</gene>
<dbReference type="PANTHER" id="PTHR34985:SF1">
    <property type="entry name" value="SLR0554 PROTEIN"/>
    <property type="match status" value="1"/>
</dbReference>
<evidence type="ECO:0000313" key="4">
    <source>
        <dbReference type="Proteomes" id="UP000014200"/>
    </source>
</evidence>
<evidence type="ECO:0000259" key="2">
    <source>
        <dbReference type="Pfam" id="PF12990"/>
    </source>
</evidence>
<protein>
    <submittedName>
        <fullName evidence="3">Uncharacterized protein</fullName>
    </submittedName>
</protein>
<keyword evidence="4" id="KW-1185">Reference proteome</keyword>
<dbReference type="GeneID" id="82155962"/>
<dbReference type="RefSeq" id="WP_016275104.1">
    <property type="nucleotide sequence ID" value="NZ_JABVZU010000003.1"/>
</dbReference>
<dbReference type="AlphaFoldDB" id="R9IAU2"/>
<reference evidence="3 4" key="1">
    <citation type="submission" date="2013-04" db="EMBL/GenBank/DDBJ databases">
        <title>The Genome Sequence of Bacteroides massiliensis dnLKV3.</title>
        <authorList>
            <consortium name="The Broad Institute Genomics Platform"/>
            <consortium name="The Broad Institute Genome Sequencing Center for Infectious Disease"/>
            <person name="Earl A."/>
            <person name="Xavier R."/>
            <person name="Kuhn K."/>
            <person name="Stappenbeck T."/>
            <person name="Walker B."/>
            <person name="Young S."/>
            <person name="Zeng Q."/>
            <person name="Gargeya S."/>
            <person name="Fitzgerald M."/>
            <person name="Haas B."/>
            <person name="Abouelleil A."/>
            <person name="Allen A.W."/>
            <person name="Alvarado L."/>
            <person name="Arachchi H.M."/>
            <person name="Berlin A.M."/>
            <person name="Chapman S.B."/>
            <person name="Gainer-Dewar J."/>
            <person name="Goldberg J."/>
            <person name="Griggs A."/>
            <person name="Gujja S."/>
            <person name="Hansen M."/>
            <person name="Howarth C."/>
            <person name="Imamovic A."/>
            <person name="Ireland A."/>
            <person name="Larimer J."/>
            <person name="McCowan C."/>
            <person name="Murphy C."/>
            <person name="Pearson M."/>
            <person name="Poon T.W."/>
            <person name="Priest M."/>
            <person name="Roberts A."/>
            <person name="Saif S."/>
            <person name="Shea T."/>
            <person name="Sisk P."/>
            <person name="Sykes S."/>
            <person name="Wortman J."/>
            <person name="Nusbaum C."/>
            <person name="Birren B."/>
        </authorList>
    </citation>
    <scope>NUCLEOTIDE SEQUENCE [LARGE SCALE GENOMIC DNA]</scope>
    <source>
        <strain evidence="4">dnLKV3</strain>
    </source>
</reference>
<dbReference type="EMBL" id="ASSP01000006">
    <property type="protein sequence ID" value="EOS14620.1"/>
    <property type="molecule type" value="Genomic_DNA"/>
</dbReference>